<organism evidence="1 2">
    <name type="scientific">Smittium culicis</name>
    <dbReference type="NCBI Taxonomy" id="133412"/>
    <lineage>
        <taxon>Eukaryota</taxon>
        <taxon>Fungi</taxon>
        <taxon>Fungi incertae sedis</taxon>
        <taxon>Zoopagomycota</taxon>
        <taxon>Kickxellomycotina</taxon>
        <taxon>Harpellomycetes</taxon>
        <taxon>Harpellales</taxon>
        <taxon>Legeriomycetaceae</taxon>
        <taxon>Smittium</taxon>
    </lineage>
</organism>
<proteinExistence type="predicted"/>
<keyword evidence="2" id="KW-1185">Reference proteome</keyword>
<evidence type="ECO:0000313" key="1">
    <source>
        <dbReference type="EMBL" id="OMJ18651.1"/>
    </source>
</evidence>
<dbReference type="Proteomes" id="UP000187283">
    <property type="component" value="Unassembled WGS sequence"/>
</dbReference>
<comment type="caution">
    <text evidence="1">The sequence shown here is derived from an EMBL/GenBank/DDBJ whole genome shotgun (WGS) entry which is preliminary data.</text>
</comment>
<protein>
    <submittedName>
        <fullName evidence="1">Uncharacterized protein</fullName>
    </submittedName>
</protein>
<evidence type="ECO:0000313" key="2">
    <source>
        <dbReference type="Proteomes" id="UP000187283"/>
    </source>
</evidence>
<gene>
    <name evidence="1" type="ORF">AYI70_g5237</name>
</gene>
<dbReference type="EMBL" id="LSSN01001689">
    <property type="protein sequence ID" value="OMJ18651.1"/>
    <property type="molecule type" value="Genomic_DNA"/>
</dbReference>
<dbReference type="AlphaFoldDB" id="A0A1R1XVI2"/>
<sequence>MAEMWSGWTLNKFKQYHTDSAIWGYFGNPFSLLGNKNEQLNSPNIGLLQYWYLWAFIIAGILLPADDELHCNGPDTGIRVPVLYIQISSQVLGKL</sequence>
<reference evidence="1 2" key="1">
    <citation type="submission" date="2017-01" db="EMBL/GenBank/DDBJ databases">
        <authorList>
            <person name="Mah S.A."/>
            <person name="Swanson W.J."/>
            <person name="Moy G.W."/>
            <person name="Vacquier V.D."/>
        </authorList>
    </citation>
    <scope>NUCLEOTIDE SEQUENCE [LARGE SCALE GENOMIC DNA]</scope>
    <source>
        <strain evidence="1 2">GSMNP</strain>
    </source>
</reference>
<accession>A0A1R1XVI2</accession>
<name>A0A1R1XVI2_9FUNG</name>